<dbReference type="OrthoDB" id="10594008at2759"/>
<evidence type="ECO:0000313" key="2">
    <source>
        <dbReference type="Proteomes" id="UP000193944"/>
    </source>
</evidence>
<reference evidence="1 2" key="1">
    <citation type="submission" date="2016-08" db="EMBL/GenBank/DDBJ databases">
        <title>A Parts List for Fungal Cellulosomes Revealed by Comparative Genomics.</title>
        <authorList>
            <consortium name="DOE Joint Genome Institute"/>
            <person name="Haitjema C.H."/>
            <person name="Gilmore S.P."/>
            <person name="Henske J.K."/>
            <person name="Solomon K.V."/>
            <person name="De Groot R."/>
            <person name="Kuo A."/>
            <person name="Mondo S.J."/>
            <person name="Salamov A.A."/>
            <person name="Labutti K."/>
            <person name="Zhao Z."/>
            <person name="Chiniquy J."/>
            <person name="Barry K."/>
            <person name="Brewer H.M."/>
            <person name="Purvine S.O."/>
            <person name="Wright A.T."/>
            <person name="Boxma B."/>
            <person name="Van Alen T."/>
            <person name="Hackstein J.H."/>
            <person name="Baker S.E."/>
            <person name="Grigoriev I.V."/>
            <person name="O'Malley M.A."/>
        </authorList>
    </citation>
    <scope>NUCLEOTIDE SEQUENCE [LARGE SCALE GENOMIC DNA]</scope>
    <source>
        <strain evidence="1 2">S4</strain>
    </source>
</reference>
<reference evidence="1 2" key="2">
    <citation type="submission" date="2016-08" db="EMBL/GenBank/DDBJ databases">
        <title>Pervasive Adenine N6-methylation of Active Genes in Fungi.</title>
        <authorList>
            <consortium name="DOE Joint Genome Institute"/>
            <person name="Mondo S.J."/>
            <person name="Dannebaum R.O."/>
            <person name="Kuo R.C."/>
            <person name="Labutti K."/>
            <person name="Haridas S."/>
            <person name="Kuo A."/>
            <person name="Salamov A."/>
            <person name="Ahrendt S.R."/>
            <person name="Lipzen A."/>
            <person name="Sullivan W."/>
            <person name="Andreopoulos W.B."/>
            <person name="Clum A."/>
            <person name="Lindquist E."/>
            <person name="Daum C."/>
            <person name="Ramamoorthy G.K."/>
            <person name="Gryganskyi A."/>
            <person name="Culley D."/>
            <person name="Magnuson J.K."/>
            <person name="James T.Y."/>
            <person name="O'Malley M.A."/>
            <person name="Stajich J.E."/>
            <person name="Spatafora J.W."/>
            <person name="Visel A."/>
            <person name="Grigoriev I.V."/>
        </authorList>
    </citation>
    <scope>NUCLEOTIDE SEQUENCE [LARGE SCALE GENOMIC DNA]</scope>
    <source>
        <strain evidence="1 2">S4</strain>
    </source>
</reference>
<name>A0A1Y1XDK6_9FUNG</name>
<sequence>MPIPATYDVFVDRSDLNYNYTLNENIYNFSEGINQIEQEIQSNNNNNVDHESIAITLTKIAKLLDDYTNTKKFLRTWEYWFYRWSNCRWYIQRQEHWLTKQKKAKQKLLYTIEENFKNIDGFLKKNNNSLDFDCNDTYNSSFSSSLSSKYLYRMKSTRKIWLHQQQQMRRGKKKEFYNKRLEKNNIISGSNKKINKLVTKSSCTSSIKKEKIKTNQNSLSLKYNQEFKYYHHYLPETLKHTIALNLAVKYINIWLKLQEKIVISNEDKKEEKIMNNMNNIYTNSHNNTLNVNNKTSKKNIYRNQNSLKCSAYTLLTTLMNRLQLYNSNEKSNLVKEDYKYKEVRKKKLSELQLFDIEIENKLGYDVKRYLKGICIIELLLIKVNCFDDKLFIHIINFFKQFIDLSFLIPFMKAYIINSKNISSWCVGMSWEFFHSINEIKLFWSIIHKKKFNKS</sequence>
<dbReference type="EMBL" id="MCFG01000064">
    <property type="protein sequence ID" value="ORX83838.1"/>
    <property type="molecule type" value="Genomic_DNA"/>
</dbReference>
<proteinExistence type="predicted"/>
<dbReference type="AlphaFoldDB" id="A0A1Y1XDK6"/>
<organism evidence="1 2">
    <name type="scientific">Anaeromyces robustus</name>
    <dbReference type="NCBI Taxonomy" id="1754192"/>
    <lineage>
        <taxon>Eukaryota</taxon>
        <taxon>Fungi</taxon>
        <taxon>Fungi incertae sedis</taxon>
        <taxon>Chytridiomycota</taxon>
        <taxon>Chytridiomycota incertae sedis</taxon>
        <taxon>Neocallimastigomycetes</taxon>
        <taxon>Neocallimastigales</taxon>
        <taxon>Neocallimastigaceae</taxon>
        <taxon>Anaeromyces</taxon>
    </lineage>
</organism>
<keyword evidence="2" id="KW-1185">Reference proteome</keyword>
<comment type="caution">
    <text evidence="1">The sequence shown here is derived from an EMBL/GenBank/DDBJ whole genome shotgun (WGS) entry which is preliminary data.</text>
</comment>
<gene>
    <name evidence="1" type="ORF">BCR32DRAFT_266712</name>
</gene>
<dbReference type="Proteomes" id="UP000193944">
    <property type="component" value="Unassembled WGS sequence"/>
</dbReference>
<protein>
    <submittedName>
        <fullName evidence="1">Uncharacterized protein</fullName>
    </submittedName>
</protein>
<evidence type="ECO:0000313" key="1">
    <source>
        <dbReference type="EMBL" id="ORX83838.1"/>
    </source>
</evidence>
<accession>A0A1Y1XDK6</accession>